<dbReference type="Gene3D" id="2.40.330.10">
    <property type="entry name" value="DNA-binding pseudobarrel domain"/>
    <property type="match status" value="1"/>
</dbReference>
<evidence type="ECO:0000256" key="3">
    <source>
        <dbReference type="ARBA" id="ARBA00023125"/>
    </source>
</evidence>
<comment type="caution">
    <text evidence="6">The sequence shown here is derived from an EMBL/GenBank/DDBJ whole genome shotgun (WGS) entry which is preliminary data.</text>
</comment>
<keyword evidence="3" id="KW-0238">DNA-binding</keyword>
<reference evidence="6" key="2">
    <citation type="submission" date="2023-05" db="EMBL/GenBank/DDBJ databases">
        <authorList>
            <person name="Schelkunov M.I."/>
        </authorList>
    </citation>
    <scope>NUCLEOTIDE SEQUENCE</scope>
    <source>
        <strain evidence="6">Hsosn_3</strain>
        <tissue evidence="6">Leaf</tissue>
    </source>
</reference>
<reference evidence="6" key="1">
    <citation type="submission" date="2023-02" db="EMBL/GenBank/DDBJ databases">
        <title>Genome of toxic invasive species Heracleum sosnowskyi carries increased number of genes despite the absence of recent whole-genome duplications.</title>
        <authorList>
            <person name="Schelkunov M."/>
            <person name="Shtratnikova V."/>
            <person name="Makarenko M."/>
            <person name="Klepikova A."/>
            <person name="Omelchenko D."/>
            <person name="Novikova G."/>
            <person name="Obukhova E."/>
            <person name="Bogdanov V."/>
            <person name="Penin A."/>
            <person name="Logacheva M."/>
        </authorList>
    </citation>
    <scope>NUCLEOTIDE SEQUENCE</scope>
    <source>
        <strain evidence="6">Hsosn_3</strain>
        <tissue evidence="6">Leaf</tissue>
    </source>
</reference>
<gene>
    <name evidence="6" type="ORF">POM88_046362</name>
</gene>
<keyword evidence="2" id="KW-0805">Transcription regulation</keyword>
<dbReference type="GO" id="GO:0003677">
    <property type="term" value="F:DNA binding"/>
    <property type="evidence" value="ECO:0007669"/>
    <property type="project" value="UniProtKB-KW"/>
</dbReference>
<name>A0AAD8H950_9APIA</name>
<keyword evidence="4" id="KW-0804">Transcription</keyword>
<dbReference type="CDD" id="cd10017">
    <property type="entry name" value="B3_DNA"/>
    <property type="match status" value="1"/>
</dbReference>
<dbReference type="PANTHER" id="PTHR34397">
    <property type="entry name" value="OS05G0237600 PROTEIN"/>
    <property type="match status" value="1"/>
</dbReference>
<dbReference type="GO" id="GO:0005634">
    <property type="term" value="C:nucleus"/>
    <property type="evidence" value="ECO:0007669"/>
    <property type="project" value="UniProtKB-SubCell"/>
</dbReference>
<keyword evidence="7" id="KW-1185">Reference proteome</keyword>
<dbReference type="EMBL" id="JAUIZM010000010">
    <property type="protein sequence ID" value="KAK1361888.1"/>
    <property type="molecule type" value="Genomic_DNA"/>
</dbReference>
<comment type="subcellular location">
    <subcellularLocation>
        <location evidence="1">Nucleus</location>
    </subcellularLocation>
</comment>
<protein>
    <submittedName>
        <fullName evidence="6">Uncharacterized protein</fullName>
    </submittedName>
</protein>
<evidence type="ECO:0000256" key="2">
    <source>
        <dbReference type="ARBA" id="ARBA00023015"/>
    </source>
</evidence>
<sequence>MDSEEEAAALVLCSMKNSKVDYETSLQLEKTRRLFVLNKHKFQHPSLSNNHSRLLSLVPPSLAQVIGTCSTPFEKRLTGSDIQLNQVRLLLNYRHVMKFLHPLLRPSEVDKIKKKGMVVCVYDCYGRMYEMVFTLWGTKAYVITTRNWFEFCVDHGFKKDLDWVTIWMFRHNVSGRICFVITSERRFLGKAVEPVFDLPLAARKKRSKSCSSRINLKRRRLNDDDGVIRFNWLISARELQARSVSTDGLRPSFLKKSGVVYYIQVLTKLKLNRTLNVVVATKAPTWICYSEEIWWGHSLQIKLTLGYESLRYVNKKLKETLISLG</sequence>
<dbReference type="PANTHER" id="PTHR34397:SF22">
    <property type="entry name" value="OS05G0237600 PROTEIN"/>
    <property type="match status" value="1"/>
</dbReference>
<evidence type="ECO:0000313" key="7">
    <source>
        <dbReference type="Proteomes" id="UP001237642"/>
    </source>
</evidence>
<dbReference type="InterPro" id="IPR003340">
    <property type="entry name" value="B3_DNA-bd"/>
</dbReference>
<keyword evidence="5" id="KW-0539">Nucleus</keyword>
<dbReference type="Proteomes" id="UP001237642">
    <property type="component" value="Unassembled WGS sequence"/>
</dbReference>
<evidence type="ECO:0000256" key="4">
    <source>
        <dbReference type="ARBA" id="ARBA00023163"/>
    </source>
</evidence>
<dbReference type="AlphaFoldDB" id="A0AAD8H950"/>
<evidence type="ECO:0000313" key="6">
    <source>
        <dbReference type="EMBL" id="KAK1361888.1"/>
    </source>
</evidence>
<evidence type="ECO:0000256" key="1">
    <source>
        <dbReference type="ARBA" id="ARBA00004123"/>
    </source>
</evidence>
<dbReference type="SUPFAM" id="SSF101936">
    <property type="entry name" value="DNA-binding pseudobarrel domain"/>
    <property type="match status" value="1"/>
</dbReference>
<evidence type="ECO:0000256" key="5">
    <source>
        <dbReference type="ARBA" id="ARBA00023242"/>
    </source>
</evidence>
<organism evidence="6 7">
    <name type="scientific">Heracleum sosnowskyi</name>
    <dbReference type="NCBI Taxonomy" id="360622"/>
    <lineage>
        <taxon>Eukaryota</taxon>
        <taxon>Viridiplantae</taxon>
        <taxon>Streptophyta</taxon>
        <taxon>Embryophyta</taxon>
        <taxon>Tracheophyta</taxon>
        <taxon>Spermatophyta</taxon>
        <taxon>Magnoliopsida</taxon>
        <taxon>eudicotyledons</taxon>
        <taxon>Gunneridae</taxon>
        <taxon>Pentapetalae</taxon>
        <taxon>asterids</taxon>
        <taxon>campanulids</taxon>
        <taxon>Apiales</taxon>
        <taxon>Apiaceae</taxon>
        <taxon>Apioideae</taxon>
        <taxon>apioid superclade</taxon>
        <taxon>Tordylieae</taxon>
        <taxon>Tordyliinae</taxon>
        <taxon>Heracleum</taxon>
    </lineage>
</organism>
<proteinExistence type="predicted"/>
<dbReference type="InterPro" id="IPR015300">
    <property type="entry name" value="DNA-bd_pseudobarrel_sf"/>
</dbReference>
<accession>A0AAD8H950</accession>